<dbReference type="AlphaFoldDB" id="A0A8K2A7P1"/>
<dbReference type="InterPro" id="IPR001296">
    <property type="entry name" value="Glyco_trans_1"/>
</dbReference>
<dbReference type="GO" id="GO:0016757">
    <property type="term" value="F:glycosyltransferase activity"/>
    <property type="evidence" value="ECO:0007669"/>
    <property type="project" value="InterPro"/>
</dbReference>
<dbReference type="PANTHER" id="PTHR45947">
    <property type="entry name" value="SULFOQUINOVOSYL TRANSFERASE SQD2"/>
    <property type="match status" value="1"/>
</dbReference>
<gene>
    <name evidence="2" type="ORF">GS597_11545</name>
</gene>
<accession>A0A8K2A7P1</accession>
<keyword evidence="3" id="KW-1185">Reference proteome</keyword>
<protein>
    <submittedName>
        <fullName evidence="2">Glycosyltransferase</fullName>
    </submittedName>
</protein>
<evidence type="ECO:0000313" key="2">
    <source>
        <dbReference type="EMBL" id="NCJ07129.1"/>
    </source>
</evidence>
<organism evidence="2 3">
    <name type="scientific">Petrachloros mirabilis ULC683</name>
    <dbReference type="NCBI Taxonomy" id="2781853"/>
    <lineage>
        <taxon>Bacteria</taxon>
        <taxon>Bacillati</taxon>
        <taxon>Cyanobacteriota</taxon>
        <taxon>Cyanophyceae</taxon>
        <taxon>Synechococcales</taxon>
        <taxon>Petrachlorosaceae</taxon>
        <taxon>Petrachloros</taxon>
        <taxon>Petrachloros mirabilis</taxon>
    </lineage>
</organism>
<evidence type="ECO:0000313" key="3">
    <source>
        <dbReference type="Proteomes" id="UP000607397"/>
    </source>
</evidence>
<feature type="domain" description="Glycosyl transferase family 1" evidence="1">
    <location>
        <begin position="233"/>
        <end position="391"/>
    </location>
</feature>
<dbReference type="InterPro" id="IPR050194">
    <property type="entry name" value="Glycosyltransferase_grp1"/>
</dbReference>
<dbReference type="Proteomes" id="UP000607397">
    <property type="component" value="Unassembled WGS sequence"/>
</dbReference>
<reference evidence="2" key="1">
    <citation type="submission" date="2019-12" db="EMBL/GenBank/DDBJ databases">
        <title>High-Quality draft genome sequences of three cyanobacteria isolated from the limestone walls of the Old Cathedral of Coimbra.</title>
        <authorList>
            <person name="Tiago I."/>
            <person name="Soares F."/>
            <person name="Portugal A."/>
        </authorList>
    </citation>
    <scope>NUCLEOTIDE SEQUENCE [LARGE SCALE GENOMIC DNA]</scope>
    <source>
        <strain evidence="2">C</strain>
    </source>
</reference>
<name>A0A8K2A7P1_9CYAN</name>
<dbReference type="SUPFAM" id="SSF53756">
    <property type="entry name" value="UDP-Glycosyltransferase/glycogen phosphorylase"/>
    <property type="match status" value="1"/>
</dbReference>
<dbReference type="Gene3D" id="3.40.50.2000">
    <property type="entry name" value="Glycogen Phosphorylase B"/>
    <property type="match status" value="2"/>
</dbReference>
<evidence type="ECO:0000259" key="1">
    <source>
        <dbReference type="Pfam" id="PF00534"/>
    </source>
</evidence>
<comment type="caution">
    <text evidence="2">The sequence shown here is derived from an EMBL/GenBank/DDBJ whole genome shotgun (WGS) entry which is preliminary data.</text>
</comment>
<proteinExistence type="predicted"/>
<dbReference type="Pfam" id="PF00534">
    <property type="entry name" value="Glycos_transf_1"/>
    <property type="match status" value="1"/>
</dbReference>
<dbReference type="RefSeq" id="WP_161825604.1">
    <property type="nucleotide sequence ID" value="NZ_WVIC01000021.1"/>
</dbReference>
<dbReference type="PANTHER" id="PTHR45947:SF3">
    <property type="entry name" value="SULFOQUINOVOSYL TRANSFERASE SQD2"/>
    <property type="match status" value="1"/>
</dbReference>
<sequence>MVSVGVFIDLRWTATAGGHVKCWEQFAEAATQVPEQLDLTLHLLGDGLRPAGGHRASVMPLSRNVRFVTHPSRFSTERISFLRDVPDHTDLAAYNSALMPYLEQHQVVHTTHPLFTFGKTARRYCLKTRKPLVTSIHTDTPQYARIYLEQMIAGLPTPQWVKTLLQTQLHIPDRYQAFLQAKRKHYLRACQHVWVSQPSDFDQVAQVLPPDRISRLRLGINFENFSPQKRDRTHLEQTYGIPPEKFLLLFVGRLDACKNVMVFAEAVQALVRRGLPVHAVVVGQGSSASAIQAALANHVSMLGSVKHQDLGRIFASCDLFVFPSETETLGSVVVEAKASGLPSLVSGKGGTHQVIKVVGEDGMIVSERDPQVWADQIEALYQNPKLLAHMRVQSSEHIRCHWPSWQSILIQDLLPIWTAVSHRHGQLSLPPIPCATSG</sequence>
<dbReference type="EMBL" id="WVIC01000021">
    <property type="protein sequence ID" value="NCJ07129.1"/>
    <property type="molecule type" value="Genomic_DNA"/>
</dbReference>